<dbReference type="SUPFAM" id="SSF55797">
    <property type="entry name" value="PR-1-like"/>
    <property type="match status" value="1"/>
</dbReference>
<feature type="chain" id="PRO_5046070143" evidence="2">
    <location>
        <begin position="24"/>
        <end position="385"/>
    </location>
</feature>
<feature type="compositionally biased region" description="Pro residues" evidence="1">
    <location>
        <begin position="46"/>
        <end position="59"/>
    </location>
</feature>
<comment type="caution">
    <text evidence="4">The sequence shown here is derived from an EMBL/GenBank/DDBJ whole genome shotgun (WGS) entry which is preliminary data.</text>
</comment>
<evidence type="ECO:0000313" key="5">
    <source>
        <dbReference type="Proteomes" id="UP000808215"/>
    </source>
</evidence>
<sequence>MKIEKKIITLVAISVAATFVLSACGGGGGDGGGSSPSTGTGQPSTPTTPPTSPTSPSVPPQTSVPAPTYPSDSPSAALFAQLNAYRQALGVGLMKQDAALDKAANAHANYGLQNVPNRTITFLGHDENASLPGFTGAWPLQRARAAGAPAAEWVGEVISGSYGPVVQTTGTDCGNTWINSVYHLQGVTANSESMGVGVATTVTTPPAGQQPAMWAFCVVDMGTTTGVPGAPDVNQASQVNSIPTSGGQQFATDLVVHAPYSNETGVALGIAPGESPNPAPDLNAPGRPIMVRVNAANNDTLTVSNFQLVDSTGAVVQARILVPQSAVSGSTAAVTADPNNMLSPGVVFLLPLAALKPSTQYTVTFAGARGGKPMSTTWSFTTGTK</sequence>
<evidence type="ECO:0000256" key="2">
    <source>
        <dbReference type="SAM" id="SignalP"/>
    </source>
</evidence>
<feature type="compositionally biased region" description="Low complexity" evidence="1">
    <location>
        <begin position="35"/>
        <end position="45"/>
    </location>
</feature>
<gene>
    <name evidence="4" type="ORF">I5589_17410</name>
</gene>
<keyword evidence="2" id="KW-0732">Signal</keyword>
<dbReference type="Pfam" id="PF00188">
    <property type="entry name" value="CAP"/>
    <property type="match status" value="1"/>
</dbReference>
<dbReference type="RefSeq" id="WP_200091713.1">
    <property type="nucleotide sequence ID" value="NZ_JADVKH010000037.1"/>
</dbReference>
<feature type="domain" description="SCP" evidence="3">
    <location>
        <begin position="81"/>
        <end position="200"/>
    </location>
</feature>
<dbReference type="Gene3D" id="3.40.33.10">
    <property type="entry name" value="CAP"/>
    <property type="match status" value="1"/>
</dbReference>
<proteinExistence type="predicted"/>
<dbReference type="Proteomes" id="UP000808215">
    <property type="component" value="Unassembled WGS sequence"/>
</dbReference>
<feature type="region of interest" description="Disordered" evidence="1">
    <location>
        <begin position="27"/>
        <end position="71"/>
    </location>
</feature>
<keyword evidence="5" id="KW-1185">Reference proteome</keyword>
<reference evidence="4 5" key="1">
    <citation type="submission" date="2020-11" db="EMBL/GenBank/DDBJ databases">
        <title>Enhanced detection system for hospital associated transmission using whole genome sequencing surveillance.</title>
        <authorList>
            <person name="Harrison L.H."/>
            <person name="Van Tyne D."/>
            <person name="Marsh J.W."/>
            <person name="Griffith M.P."/>
            <person name="Snyder D.J."/>
            <person name="Cooper V.S."/>
            <person name="Mustapha M."/>
        </authorList>
    </citation>
    <scope>NUCLEOTIDE SEQUENCE [LARGE SCALE GENOMIC DNA]</scope>
    <source>
        <strain evidence="4 5">BC00020</strain>
    </source>
</reference>
<name>A0ABS1AXQ1_BURVI</name>
<protein>
    <submittedName>
        <fullName evidence="4">CAP domain-containing protein</fullName>
    </submittedName>
</protein>
<dbReference type="InterPro" id="IPR014044">
    <property type="entry name" value="CAP_dom"/>
</dbReference>
<dbReference type="EMBL" id="JADVKH010000037">
    <property type="protein sequence ID" value="MBJ9688853.1"/>
    <property type="molecule type" value="Genomic_DNA"/>
</dbReference>
<feature type="signal peptide" evidence="2">
    <location>
        <begin position="1"/>
        <end position="23"/>
    </location>
</feature>
<dbReference type="PROSITE" id="PS51257">
    <property type="entry name" value="PROKAR_LIPOPROTEIN"/>
    <property type="match status" value="1"/>
</dbReference>
<evidence type="ECO:0000313" key="4">
    <source>
        <dbReference type="EMBL" id="MBJ9688853.1"/>
    </source>
</evidence>
<accession>A0ABS1AXQ1</accession>
<evidence type="ECO:0000259" key="3">
    <source>
        <dbReference type="Pfam" id="PF00188"/>
    </source>
</evidence>
<evidence type="ECO:0000256" key="1">
    <source>
        <dbReference type="SAM" id="MobiDB-lite"/>
    </source>
</evidence>
<dbReference type="InterPro" id="IPR035940">
    <property type="entry name" value="CAP_sf"/>
</dbReference>
<organism evidence="4 5">
    <name type="scientific">Burkholderia vietnamiensis</name>
    <dbReference type="NCBI Taxonomy" id="60552"/>
    <lineage>
        <taxon>Bacteria</taxon>
        <taxon>Pseudomonadati</taxon>
        <taxon>Pseudomonadota</taxon>
        <taxon>Betaproteobacteria</taxon>
        <taxon>Burkholderiales</taxon>
        <taxon>Burkholderiaceae</taxon>
        <taxon>Burkholderia</taxon>
        <taxon>Burkholderia cepacia complex</taxon>
    </lineage>
</organism>